<organism evidence="3 4">
    <name type="scientific">Gigaspora rosea</name>
    <dbReference type="NCBI Taxonomy" id="44941"/>
    <lineage>
        <taxon>Eukaryota</taxon>
        <taxon>Fungi</taxon>
        <taxon>Fungi incertae sedis</taxon>
        <taxon>Mucoromycota</taxon>
        <taxon>Glomeromycotina</taxon>
        <taxon>Glomeromycetes</taxon>
        <taxon>Diversisporales</taxon>
        <taxon>Gigasporaceae</taxon>
        <taxon>Gigaspora</taxon>
    </lineage>
</organism>
<dbReference type="STRING" id="44941.A0A397UYB5"/>
<reference evidence="3 4" key="1">
    <citation type="submission" date="2018-06" db="EMBL/GenBank/DDBJ databases">
        <title>Comparative genomics reveals the genomic features of Rhizophagus irregularis, R. cerebriforme, R. diaphanum and Gigaspora rosea, and their symbiotic lifestyle signature.</title>
        <authorList>
            <person name="Morin E."/>
            <person name="San Clemente H."/>
            <person name="Chen E.C.H."/>
            <person name="De La Providencia I."/>
            <person name="Hainaut M."/>
            <person name="Kuo A."/>
            <person name="Kohler A."/>
            <person name="Murat C."/>
            <person name="Tang N."/>
            <person name="Roy S."/>
            <person name="Loubradou J."/>
            <person name="Henrissat B."/>
            <person name="Grigoriev I.V."/>
            <person name="Corradi N."/>
            <person name="Roux C."/>
            <person name="Martin F.M."/>
        </authorList>
    </citation>
    <scope>NUCLEOTIDE SEQUENCE [LARGE SCALE GENOMIC DNA]</scope>
    <source>
        <strain evidence="3 4">DAOM 194757</strain>
    </source>
</reference>
<feature type="region of interest" description="Disordered" evidence="2">
    <location>
        <begin position="324"/>
        <end position="345"/>
    </location>
</feature>
<sequence>MLKFANFQCRIIYLYLSSIPNPNNETNSHLINLIKELSSENNQLKSEISEYRDLVSSLQNRIEDLETASVAGYLSHGSCVTSTFQPHDEMGENQPSSVMFMETIGDTSNNIPGTSAQSINAYMSPVLSSSFGPGSYNTFNSLAVDSSVHSPVGSVVSSSMLSNSNPLHHHYHYHHHHYHGENNDIVQGNVFCELEKCYKKPRSKSKSKGHKILYSTRKSKRAIPKFDKKVEDQLNDKILPIPILQKRNTSDRRAMTVRQIDVIIVPIKSATIKKGGMTKQKIFHTSSANNNNSEKRPNVSLLSAGLMRSSLIHASKRLNLAKVSPATTSAQPTQSSPLAVHRRNASGVSTMAIEDPQSSMETWRAYVAQEQQQKSTSVENAGLGNNVKIENQLVANNDNNSAIMKGKIWKDMPNFLIKVFVEEVFAHIQLYINTGVNRSKLELQFSESLQNQNLYQLLFNLASHIMDRMKGTDLMALNHRLKRTFDILKLTNLKELCNNDEMKANPKMTFNNLNSSEHDKSQKELFMFSPEYFLPLVHLLQDLLNEIGKLRIIINDIQISYMQKVEKNCRKDKEEFGTSILSGKDDEQIRRRERAHSQSSDSVDFLHDRDVSVGSIDTFAKDNYYIDRNLESYIRTPNTQRNYKRRESNDSSVGSILRHGVISLFGRLGGSTSGKSNQKIDRTDNLVNIKSGKMKYQHLVATIQPNNITMRDRNFDSNYNESIWDKFFGIK</sequence>
<name>A0A397UYB5_9GLOM</name>
<keyword evidence="4" id="KW-1185">Reference proteome</keyword>
<evidence type="ECO:0000313" key="4">
    <source>
        <dbReference type="Proteomes" id="UP000266673"/>
    </source>
</evidence>
<evidence type="ECO:0000256" key="1">
    <source>
        <dbReference type="SAM" id="Coils"/>
    </source>
</evidence>
<dbReference type="EMBL" id="QKWP01000761">
    <property type="protein sequence ID" value="RIB15220.1"/>
    <property type="molecule type" value="Genomic_DNA"/>
</dbReference>
<dbReference type="Proteomes" id="UP000266673">
    <property type="component" value="Unassembled WGS sequence"/>
</dbReference>
<evidence type="ECO:0000256" key="2">
    <source>
        <dbReference type="SAM" id="MobiDB-lite"/>
    </source>
</evidence>
<accession>A0A397UYB5</accession>
<proteinExistence type="predicted"/>
<dbReference type="OrthoDB" id="4088568at2759"/>
<evidence type="ECO:0000313" key="3">
    <source>
        <dbReference type="EMBL" id="RIB15220.1"/>
    </source>
</evidence>
<protein>
    <submittedName>
        <fullName evidence="3">Uncharacterized protein</fullName>
    </submittedName>
</protein>
<gene>
    <name evidence="3" type="ORF">C2G38_2192895</name>
</gene>
<feature type="coiled-coil region" evidence="1">
    <location>
        <begin position="27"/>
        <end position="68"/>
    </location>
</feature>
<keyword evidence="1" id="KW-0175">Coiled coil</keyword>
<feature type="compositionally biased region" description="Polar residues" evidence="2">
    <location>
        <begin position="325"/>
        <end position="337"/>
    </location>
</feature>
<comment type="caution">
    <text evidence="3">The sequence shown here is derived from an EMBL/GenBank/DDBJ whole genome shotgun (WGS) entry which is preliminary data.</text>
</comment>
<dbReference type="AlphaFoldDB" id="A0A397UYB5"/>